<dbReference type="AlphaFoldDB" id="A0A2T4PT97"/>
<dbReference type="Proteomes" id="UP000241209">
    <property type="component" value="Unassembled WGS sequence"/>
</dbReference>
<dbReference type="InterPro" id="IPR000843">
    <property type="entry name" value="HTH_LacI"/>
</dbReference>
<dbReference type="OrthoDB" id="9796186at2"/>
<dbReference type="CDD" id="cd01392">
    <property type="entry name" value="HTH_LacI"/>
    <property type="match status" value="1"/>
</dbReference>
<dbReference type="Pfam" id="PF13377">
    <property type="entry name" value="Peripla_BP_3"/>
    <property type="match status" value="1"/>
</dbReference>
<comment type="caution">
    <text evidence="6">The sequence shown here is derived from an EMBL/GenBank/DDBJ whole genome shotgun (WGS) entry which is preliminary data.</text>
</comment>
<dbReference type="InterPro" id="IPR028082">
    <property type="entry name" value="Peripla_BP_I"/>
</dbReference>
<evidence type="ECO:0000256" key="4">
    <source>
        <dbReference type="ARBA" id="ARBA00023163"/>
    </source>
</evidence>
<dbReference type="PANTHER" id="PTHR30146">
    <property type="entry name" value="LACI-RELATED TRANSCRIPTIONAL REPRESSOR"/>
    <property type="match status" value="1"/>
</dbReference>
<dbReference type="Pfam" id="PF00356">
    <property type="entry name" value="LacI"/>
    <property type="match status" value="1"/>
</dbReference>
<reference evidence="6 7" key="1">
    <citation type="journal article" date="2016" name="Front. Microbiol.">
        <title>Comprehensive Phylogenetic Analysis of Bovine Non-aureus Staphylococci Species Based on Whole-Genome Sequencing.</title>
        <authorList>
            <person name="Naushad S."/>
            <person name="Barkema H.W."/>
            <person name="Luby C."/>
            <person name="Condas L.A."/>
            <person name="Nobrega D.B."/>
            <person name="Carson D.A."/>
            <person name="De Buck J."/>
        </authorList>
    </citation>
    <scope>NUCLEOTIDE SEQUENCE [LARGE SCALE GENOMIC DNA]</scope>
    <source>
        <strain evidence="6 7">SNUC 2204</strain>
    </source>
</reference>
<gene>
    <name evidence="6" type="ORF">BU072_06960</name>
</gene>
<protein>
    <submittedName>
        <fullName evidence="6">LacI family transcriptional regulator</fullName>
    </submittedName>
</protein>
<keyword evidence="3" id="KW-0238">DNA-binding</keyword>
<dbReference type="GO" id="GO:0003700">
    <property type="term" value="F:DNA-binding transcription factor activity"/>
    <property type="evidence" value="ECO:0007669"/>
    <property type="project" value="TreeGrafter"/>
</dbReference>
<keyword evidence="4" id="KW-0804">Transcription</keyword>
<evidence type="ECO:0000259" key="5">
    <source>
        <dbReference type="PROSITE" id="PS50932"/>
    </source>
</evidence>
<dbReference type="SUPFAM" id="SSF53822">
    <property type="entry name" value="Periplasmic binding protein-like I"/>
    <property type="match status" value="1"/>
</dbReference>
<dbReference type="PROSITE" id="PS50932">
    <property type="entry name" value="HTH_LACI_2"/>
    <property type="match status" value="1"/>
</dbReference>
<dbReference type="CDD" id="cd06291">
    <property type="entry name" value="PBP1_Qymf-like"/>
    <property type="match status" value="1"/>
</dbReference>
<organism evidence="6 7">
    <name type="scientific">Mammaliicoccus vitulinus</name>
    <dbReference type="NCBI Taxonomy" id="71237"/>
    <lineage>
        <taxon>Bacteria</taxon>
        <taxon>Bacillati</taxon>
        <taxon>Bacillota</taxon>
        <taxon>Bacilli</taxon>
        <taxon>Bacillales</taxon>
        <taxon>Staphylococcaceae</taxon>
        <taxon>Mammaliicoccus</taxon>
    </lineage>
</organism>
<dbReference type="SMART" id="SM00354">
    <property type="entry name" value="HTH_LACI"/>
    <property type="match status" value="1"/>
</dbReference>
<evidence type="ECO:0000256" key="2">
    <source>
        <dbReference type="ARBA" id="ARBA00023015"/>
    </source>
</evidence>
<dbReference type="InterPro" id="IPR010982">
    <property type="entry name" value="Lambda_DNA-bd_dom_sf"/>
</dbReference>
<proteinExistence type="predicted"/>
<evidence type="ECO:0000313" key="7">
    <source>
        <dbReference type="Proteomes" id="UP000241209"/>
    </source>
</evidence>
<dbReference type="EMBL" id="PZFK01000012">
    <property type="protein sequence ID" value="PTI29579.1"/>
    <property type="molecule type" value="Genomic_DNA"/>
</dbReference>
<name>A0A2T4PT97_9STAP</name>
<dbReference type="GO" id="GO:0000976">
    <property type="term" value="F:transcription cis-regulatory region binding"/>
    <property type="evidence" value="ECO:0007669"/>
    <property type="project" value="TreeGrafter"/>
</dbReference>
<dbReference type="SUPFAM" id="SSF47413">
    <property type="entry name" value="lambda repressor-like DNA-binding domains"/>
    <property type="match status" value="1"/>
</dbReference>
<dbReference type="STRING" id="1167632.GCA_000286335_01799"/>
<keyword evidence="2" id="KW-0805">Transcription regulation</keyword>
<feature type="domain" description="HTH lacI-type" evidence="5">
    <location>
        <begin position="2"/>
        <end position="56"/>
    </location>
</feature>
<evidence type="ECO:0000313" key="6">
    <source>
        <dbReference type="EMBL" id="PTI29579.1"/>
    </source>
</evidence>
<accession>A0A2T4PT97</accession>
<sequence>MATIKQVAQYAGVSVATVSRALNKSGYVKKETQDKIDKAIQDLNYSPNETARTLYKRKSKMIGLLLPDISNPFFTVVARGVEDEAMEQGYHIILGNGDNNDEKELAYLNTFNVHNCSGIIASQLSSKETFDSFKSYNMPFVLLDRVYENHEFVETNHFKGGQLQAQAMIKGHAKSVLILEQNLNYKSFRERFHGAKTTLDQAHVHYISANELELSDEDLINMIIEHHIDSIICSNDVGAFKVMSILYNYNYNVPNDIQVVGYDDIPLSSTYSPSLTTIHQPAYLIGKKACQQLIKQLEGVKRDHHQILDVTLIERQSTRRG</sequence>
<dbReference type="PRINTS" id="PR00036">
    <property type="entry name" value="HTHLACI"/>
</dbReference>
<dbReference type="RefSeq" id="WP_107557014.1">
    <property type="nucleotide sequence ID" value="NZ_CANQVP010000089.1"/>
</dbReference>
<dbReference type="PANTHER" id="PTHR30146:SF95">
    <property type="entry name" value="RIBOSE OPERON REPRESSOR"/>
    <property type="match status" value="1"/>
</dbReference>
<evidence type="ECO:0000256" key="1">
    <source>
        <dbReference type="ARBA" id="ARBA00022491"/>
    </source>
</evidence>
<dbReference type="Gene3D" id="1.10.260.40">
    <property type="entry name" value="lambda repressor-like DNA-binding domains"/>
    <property type="match status" value="1"/>
</dbReference>
<dbReference type="InterPro" id="IPR046335">
    <property type="entry name" value="LacI/GalR-like_sensor"/>
</dbReference>
<dbReference type="Gene3D" id="3.40.50.2300">
    <property type="match status" value="2"/>
</dbReference>
<keyword evidence="1" id="KW-0678">Repressor</keyword>
<evidence type="ECO:0000256" key="3">
    <source>
        <dbReference type="ARBA" id="ARBA00023125"/>
    </source>
</evidence>